<dbReference type="EMBL" id="JBHUOK010000030">
    <property type="protein sequence ID" value="MFD2790203.1"/>
    <property type="molecule type" value="Genomic_DNA"/>
</dbReference>
<evidence type="ECO:0000256" key="10">
    <source>
        <dbReference type="RuleBase" id="RU003915"/>
    </source>
</evidence>
<evidence type="ECO:0000256" key="9">
    <source>
        <dbReference type="PROSITE-ProRule" id="PRU00277"/>
    </source>
</evidence>
<reference evidence="13" key="1">
    <citation type="journal article" date="2019" name="Int. J. Syst. Evol. Microbiol.">
        <title>The Global Catalogue of Microorganisms (GCM) 10K type strain sequencing project: providing services to taxonomists for standard genome sequencing and annotation.</title>
        <authorList>
            <consortium name="The Broad Institute Genomics Platform"/>
            <consortium name="The Broad Institute Genome Sequencing Center for Infectious Disease"/>
            <person name="Wu L."/>
            <person name="Ma J."/>
        </authorList>
    </citation>
    <scope>NUCLEOTIDE SEQUENCE [LARGE SCALE GENOMIC DNA]</scope>
    <source>
        <strain evidence="13">KCTC 52924</strain>
    </source>
</reference>
<keyword evidence="4" id="KW-0963">Cytoplasm</keyword>
<name>A0ABW5VF01_9FLAO</name>
<feature type="domain" description="PPIase FKBP-type" evidence="11">
    <location>
        <begin position="7"/>
        <end position="101"/>
    </location>
</feature>
<evidence type="ECO:0000256" key="6">
    <source>
        <dbReference type="ARBA" id="ARBA00023186"/>
    </source>
</evidence>
<comment type="caution">
    <text evidence="12">The sequence shown here is derived from an EMBL/GenBank/DDBJ whole genome shotgun (WGS) entry which is preliminary data.</text>
</comment>
<dbReference type="SUPFAM" id="SSF54534">
    <property type="entry name" value="FKBP-like"/>
    <property type="match status" value="1"/>
</dbReference>
<gene>
    <name evidence="12" type="ORF">ACFS1K_10545</name>
</gene>
<dbReference type="Pfam" id="PF00254">
    <property type="entry name" value="FKBP_C"/>
    <property type="match status" value="1"/>
</dbReference>
<organism evidence="12 13">
    <name type="scientific">Arenibacter antarcticus</name>
    <dbReference type="NCBI Taxonomy" id="2040469"/>
    <lineage>
        <taxon>Bacteria</taxon>
        <taxon>Pseudomonadati</taxon>
        <taxon>Bacteroidota</taxon>
        <taxon>Flavobacteriia</taxon>
        <taxon>Flavobacteriales</taxon>
        <taxon>Flavobacteriaceae</taxon>
        <taxon>Arenibacter</taxon>
    </lineage>
</organism>
<proteinExistence type="inferred from homology"/>
<comment type="catalytic activity">
    <reaction evidence="1 9 10">
        <text>[protein]-peptidylproline (omega=180) = [protein]-peptidylproline (omega=0)</text>
        <dbReference type="Rhea" id="RHEA:16237"/>
        <dbReference type="Rhea" id="RHEA-COMP:10747"/>
        <dbReference type="Rhea" id="RHEA-COMP:10748"/>
        <dbReference type="ChEBI" id="CHEBI:83833"/>
        <dbReference type="ChEBI" id="CHEBI:83834"/>
        <dbReference type="EC" id="5.2.1.8"/>
    </reaction>
</comment>
<evidence type="ECO:0000256" key="1">
    <source>
        <dbReference type="ARBA" id="ARBA00000971"/>
    </source>
</evidence>
<dbReference type="EC" id="5.2.1.8" evidence="10"/>
<dbReference type="GO" id="GO:0003755">
    <property type="term" value="F:peptidyl-prolyl cis-trans isomerase activity"/>
    <property type="evidence" value="ECO:0007669"/>
    <property type="project" value="UniProtKB-EC"/>
</dbReference>
<keyword evidence="6" id="KW-0143">Chaperone</keyword>
<comment type="subcellular location">
    <subcellularLocation>
        <location evidence="2">Cytoplasm</location>
    </subcellularLocation>
</comment>
<evidence type="ECO:0000256" key="7">
    <source>
        <dbReference type="ARBA" id="ARBA00023235"/>
    </source>
</evidence>
<dbReference type="Proteomes" id="UP001597532">
    <property type="component" value="Unassembled WGS sequence"/>
</dbReference>
<evidence type="ECO:0000256" key="2">
    <source>
        <dbReference type="ARBA" id="ARBA00004496"/>
    </source>
</evidence>
<accession>A0ABW5VF01</accession>
<dbReference type="Gene3D" id="3.10.50.40">
    <property type="match status" value="1"/>
</dbReference>
<sequence length="143" mass="15829">MDKVKENDTVKVHYTGKLSNGTIFDSSLEREPISVTLGQGSLIPGFENGLIDMQPEEKKTVTIPKEEAYGEIQKEMFHSVKKEELPEDMKPEVGMGLVATSPDGVENELRVAEVHEDHIILDANHPLAGQDLTFELELVSIGE</sequence>
<dbReference type="RefSeq" id="WP_251805777.1">
    <property type="nucleotide sequence ID" value="NZ_CP166679.1"/>
</dbReference>
<evidence type="ECO:0000256" key="3">
    <source>
        <dbReference type="ARBA" id="ARBA00006577"/>
    </source>
</evidence>
<evidence type="ECO:0000256" key="4">
    <source>
        <dbReference type="ARBA" id="ARBA00022490"/>
    </source>
</evidence>
<evidence type="ECO:0000259" key="11">
    <source>
        <dbReference type="PROSITE" id="PS50059"/>
    </source>
</evidence>
<protein>
    <recommendedName>
        <fullName evidence="10">Peptidyl-prolyl cis-trans isomerase</fullName>
        <ecNumber evidence="10">5.2.1.8</ecNumber>
    </recommendedName>
</protein>
<dbReference type="PROSITE" id="PS50059">
    <property type="entry name" value="FKBP_PPIASE"/>
    <property type="match status" value="1"/>
</dbReference>
<keyword evidence="7 9" id="KW-0413">Isomerase</keyword>
<dbReference type="PANTHER" id="PTHR47861:SF3">
    <property type="entry name" value="FKBP-TYPE PEPTIDYL-PROLYL CIS-TRANS ISOMERASE SLYD"/>
    <property type="match status" value="1"/>
</dbReference>
<evidence type="ECO:0000313" key="12">
    <source>
        <dbReference type="EMBL" id="MFD2790203.1"/>
    </source>
</evidence>
<evidence type="ECO:0000256" key="5">
    <source>
        <dbReference type="ARBA" id="ARBA00023110"/>
    </source>
</evidence>
<dbReference type="PANTHER" id="PTHR47861">
    <property type="entry name" value="FKBP-TYPE PEPTIDYL-PROLYL CIS-TRANS ISOMERASE SLYD"/>
    <property type="match status" value="1"/>
</dbReference>
<comment type="similarity">
    <text evidence="3 10">Belongs to the FKBP-type PPIase family.</text>
</comment>
<keyword evidence="13" id="KW-1185">Reference proteome</keyword>
<evidence type="ECO:0000313" key="13">
    <source>
        <dbReference type="Proteomes" id="UP001597532"/>
    </source>
</evidence>
<dbReference type="InterPro" id="IPR046357">
    <property type="entry name" value="PPIase_dom_sf"/>
</dbReference>
<comment type="function">
    <text evidence="8">Also involved in hydrogenase metallocenter assembly, probably by participating in the nickel insertion step. This function in hydrogenase biosynthesis requires chaperone activity and the presence of the metal-binding domain, but not PPIase activity.</text>
</comment>
<dbReference type="InterPro" id="IPR001179">
    <property type="entry name" value="PPIase_FKBP_dom"/>
</dbReference>
<evidence type="ECO:0000256" key="8">
    <source>
        <dbReference type="ARBA" id="ARBA00037071"/>
    </source>
</evidence>
<keyword evidence="5 9" id="KW-0697">Rotamase</keyword>